<protein>
    <recommendedName>
        <fullName evidence="2">FAD-binding PCMH-type domain-containing protein</fullName>
    </recommendedName>
</protein>
<name>A0A9W9G8Z6_9EURO</name>
<feature type="signal peptide" evidence="1">
    <location>
        <begin position="1"/>
        <end position="23"/>
    </location>
</feature>
<evidence type="ECO:0000313" key="4">
    <source>
        <dbReference type="Proteomes" id="UP001149165"/>
    </source>
</evidence>
<dbReference type="InterPro" id="IPR036318">
    <property type="entry name" value="FAD-bd_PCMH-like_sf"/>
</dbReference>
<evidence type="ECO:0000259" key="2">
    <source>
        <dbReference type="PROSITE" id="PS51387"/>
    </source>
</evidence>
<sequence length="295" mass="33030">MLGLKLSLHTAFLSLLAVNSAQAYRWFNWQFDMTCEATGYFVPANESELVQFVKYHHPRKTMIKPVGNGHGFGNLTTCISAGEVEGRESYVLSLTNLNSIEIHDDYTVTFGSGWDLVDLIPELHKNGLQTQNLGSEMVQNFVGAATTGTHGTGKQHGNIGSTILGARILDAKGEIHEYTKDDEDMLKAYRVAIGSLGIITELTIQAEPLSYLKRTTKVLETPTNITELYVTIQEYADKYEQVNIFGPNLDWDYNKKTLVPKTNVTLMYFEETNYTAVQNCSTDYCSNECGRCHRN</sequence>
<dbReference type="Proteomes" id="UP001149165">
    <property type="component" value="Unassembled WGS sequence"/>
</dbReference>
<dbReference type="PROSITE" id="PS51387">
    <property type="entry name" value="FAD_PCMH"/>
    <property type="match status" value="1"/>
</dbReference>
<dbReference type="PANTHER" id="PTHR43762">
    <property type="entry name" value="L-GULONOLACTONE OXIDASE"/>
    <property type="match status" value="1"/>
</dbReference>
<dbReference type="InterPro" id="IPR010031">
    <property type="entry name" value="FAD_lactone_oxidase-like"/>
</dbReference>
<dbReference type="EMBL" id="JAPQKH010000002">
    <property type="protein sequence ID" value="KAJ5114154.1"/>
    <property type="molecule type" value="Genomic_DNA"/>
</dbReference>
<dbReference type="GO" id="GO:0071949">
    <property type="term" value="F:FAD binding"/>
    <property type="evidence" value="ECO:0007669"/>
    <property type="project" value="InterPro"/>
</dbReference>
<reference evidence="3" key="2">
    <citation type="journal article" date="2023" name="IMA Fungus">
        <title>Comparative genomic study of the Penicillium genus elucidates a diverse pangenome and 15 lateral gene transfer events.</title>
        <authorList>
            <person name="Petersen C."/>
            <person name="Sorensen T."/>
            <person name="Nielsen M.R."/>
            <person name="Sondergaard T.E."/>
            <person name="Sorensen J.L."/>
            <person name="Fitzpatrick D.A."/>
            <person name="Frisvad J.C."/>
            <person name="Nielsen K.L."/>
        </authorList>
    </citation>
    <scope>NUCLEOTIDE SEQUENCE</scope>
    <source>
        <strain evidence="3">IBT 30069</strain>
    </source>
</reference>
<dbReference type="Gene3D" id="3.30.43.10">
    <property type="entry name" value="Uridine Diphospho-n-acetylenolpyruvylglucosamine Reductase, domain 2"/>
    <property type="match status" value="1"/>
</dbReference>
<dbReference type="GO" id="GO:0003885">
    <property type="term" value="F:D-arabinono-1,4-lactone oxidase activity"/>
    <property type="evidence" value="ECO:0007669"/>
    <property type="project" value="TreeGrafter"/>
</dbReference>
<gene>
    <name evidence="3" type="ORF">N7456_002688</name>
</gene>
<dbReference type="InterPro" id="IPR006094">
    <property type="entry name" value="Oxid_FAD_bind_N"/>
</dbReference>
<dbReference type="InterPro" id="IPR016169">
    <property type="entry name" value="FAD-bd_PCMH_sub2"/>
</dbReference>
<dbReference type="AlphaFoldDB" id="A0A9W9G8Z6"/>
<accession>A0A9W9G8Z6</accession>
<feature type="domain" description="FAD-binding PCMH-type" evidence="2">
    <location>
        <begin position="33"/>
        <end position="209"/>
    </location>
</feature>
<proteinExistence type="predicted"/>
<dbReference type="Pfam" id="PF01565">
    <property type="entry name" value="FAD_binding_4"/>
    <property type="match status" value="1"/>
</dbReference>
<dbReference type="InterPro" id="IPR016167">
    <property type="entry name" value="FAD-bd_PCMH_sub1"/>
</dbReference>
<dbReference type="PANTHER" id="PTHR43762:SF1">
    <property type="entry name" value="D-ARABINONO-1,4-LACTONE OXIDASE"/>
    <property type="match status" value="1"/>
</dbReference>
<organism evidence="3 4">
    <name type="scientific">Penicillium angulare</name>
    <dbReference type="NCBI Taxonomy" id="116970"/>
    <lineage>
        <taxon>Eukaryota</taxon>
        <taxon>Fungi</taxon>
        <taxon>Dikarya</taxon>
        <taxon>Ascomycota</taxon>
        <taxon>Pezizomycotina</taxon>
        <taxon>Eurotiomycetes</taxon>
        <taxon>Eurotiomycetidae</taxon>
        <taxon>Eurotiales</taxon>
        <taxon>Aspergillaceae</taxon>
        <taxon>Penicillium</taxon>
    </lineage>
</organism>
<keyword evidence="4" id="KW-1185">Reference proteome</keyword>
<comment type="caution">
    <text evidence="3">The sequence shown here is derived from an EMBL/GenBank/DDBJ whole genome shotgun (WGS) entry which is preliminary data.</text>
</comment>
<dbReference type="Gene3D" id="3.30.465.10">
    <property type="match status" value="1"/>
</dbReference>
<dbReference type="OrthoDB" id="610608at2759"/>
<evidence type="ECO:0000256" key="1">
    <source>
        <dbReference type="SAM" id="SignalP"/>
    </source>
</evidence>
<dbReference type="GO" id="GO:0005739">
    <property type="term" value="C:mitochondrion"/>
    <property type="evidence" value="ECO:0007669"/>
    <property type="project" value="TreeGrafter"/>
</dbReference>
<dbReference type="SUPFAM" id="SSF56176">
    <property type="entry name" value="FAD-binding/transporter-associated domain-like"/>
    <property type="match status" value="1"/>
</dbReference>
<keyword evidence="1" id="KW-0732">Signal</keyword>
<feature type="chain" id="PRO_5040718458" description="FAD-binding PCMH-type domain-containing protein" evidence="1">
    <location>
        <begin position="24"/>
        <end position="295"/>
    </location>
</feature>
<evidence type="ECO:0000313" key="3">
    <source>
        <dbReference type="EMBL" id="KAJ5114154.1"/>
    </source>
</evidence>
<reference evidence="3" key="1">
    <citation type="submission" date="2022-11" db="EMBL/GenBank/DDBJ databases">
        <authorList>
            <person name="Petersen C."/>
        </authorList>
    </citation>
    <scope>NUCLEOTIDE SEQUENCE</scope>
    <source>
        <strain evidence="3">IBT 30069</strain>
    </source>
</reference>
<dbReference type="InterPro" id="IPR016166">
    <property type="entry name" value="FAD-bd_PCMH"/>
</dbReference>